<reference evidence="2" key="1">
    <citation type="journal article" date="2014" name="Nat. Genet.">
        <title>Genome of the human hookworm Necator americanus.</title>
        <authorList>
            <person name="Tang Y.T."/>
            <person name="Gao X."/>
            <person name="Rosa B.A."/>
            <person name="Abubucker S."/>
            <person name="Hallsworth-Pepin K."/>
            <person name="Martin J."/>
            <person name="Tyagi R."/>
            <person name="Heizer E."/>
            <person name="Zhang X."/>
            <person name="Bhonagiri-Palsikar V."/>
            <person name="Minx P."/>
            <person name="Warren W.C."/>
            <person name="Wang Q."/>
            <person name="Zhan B."/>
            <person name="Hotez P.J."/>
            <person name="Sternberg P.W."/>
            <person name="Dougall A."/>
            <person name="Gaze S.T."/>
            <person name="Mulvenna J."/>
            <person name="Sotillo J."/>
            <person name="Ranganathan S."/>
            <person name="Rabelo E.M."/>
            <person name="Wilson R.K."/>
            <person name="Felgner P.L."/>
            <person name="Bethony J."/>
            <person name="Hawdon J.M."/>
            <person name="Gasser R.B."/>
            <person name="Loukas A."/>
            <person name="Mitreva M."/>
        </authorList>
    </citation>
    <scope>NUCLEOTIDE SEQUENCE [LARGE SCALE GENOMIC DNA]</scope>
</reference>
<dbReference type="KEGG" id="nai:NECAME_14075"/>
<proteinExistence type="predicted"/>
<organism evidence="1 2">
    <name type="scientific">Necator americanus</name>
    <name type="common">Human hookworm</name>
    <dbReference type="NCBI Taxonomy" id="51031"/>
    <lineage>
        <taxon>Eukaryota</taxon>
        <taxon>Metazoa</taxon>
        <taxon>Ecdysozoa</taxon>
        <taxon>Nematoda</taxon>
        <taxon>Chromadorea</taxon>
        <taxon>Rhabditida</taxon>
        <taxon>Rhabditina</taxon>
        <taxon>Rhabditomorpha</taxon>
        <taxon>Strongyloidea</taxon>
        <taxon>Ancylostomatidae</taxon>
        <taxon>Bunostominae</taxon>
        <taxon>Necator</taxon>
    </lineage>
</organism>
<accession>W2ST55</accession>
<sequence>MTCVLYYVLVAGGHEPHRKDGVVSFHRFLTRNVSLDAPAIRKHMTNEDISARNTSLSEETYNKWKTWGFRGDEDIGS</sequence>
<dbReference type="Proteomes" id="UP000053676">
    <property type="component" value="Unassembled WGS sequence"/>
</dbReference>
<dbReference type="EMBL" id="KI666626">
    <property type="protein sequence ID" value="ETN71872.1"/>
    <property type="molecule type" value="Genomic_DNA"/>
</dbReference>
<protein>
    <submittedName>
        <fullName evidence="1">Uncharacterized protein</fullName>
    </submittedName>
</protein>
<gene>
    <name evidence="1" type="ORF">NECAME_14075</name>
</gene>
<evidence type="ECO:0000313" key="1">
    <source>
        <dbReference type="EMBL" id="ETN71872.1"/>
    </source>
</evidence>
<evidence type="ECO:0000313" key="2">
    <source>
        <dbReference type="Proteomes" id="UP000053676"/>
    </source>
</evidence>
<keyword evidence="2" id="KW-1185">Reference proteome</keyword>
<dbReference type="AlphaFoldDB" id="W2ST55"/>
<name>W2ST55_NECAM</name>